<feature type="transmembrane region" description="Helical" evidence="1">
    <location>
        <begin position="300"/>
        <end position="318"/>
    </location>
</feature>
<dbReference type="Gene3D" id="3.30.450.20">
    <property type="entry name" value="PAS domain"/>
    <property type="match status" value="1"/>
</dbReference>
<evidence type="ECO:0000259" key="4">
    <source>
        <dbReference type="PROSITE" id="PS50883"/>
    </source>
</evidence>
<dbReference type="PANTHER" id="PTHR44757">
    <property type="entry name" value="DIGUANYLATE CYCLASE DGCP"/>
    <property type="match status" value="1"/>
</dbReference>
<keyword evidence="7" id="KW-1185">Reference proteome</keyword>
<dbReference type="PROSITE" id="PS50113">
    <property type="entry name" value="PAC"/>
    <property type="match status" value="1"/>
</dbReference>
<dbReference type="Gene3D" id="3.20.20.450">
    <property type="entry name" value="EAL domain"/>
    <property type="match status" value="1"/>
</dbReference>
<keyword evidence="1" id="KW-1133">Transmembrane helix</keyword>
<dbReference type="NCBIfam" id="TIGR00254">
    <property type="entry name" value="GGDEF"/>
    <property type="match status" value="1"/>
</dbReference>
<dbReference type="InterPro" id="IPR000160">
    <property type="entry name" value="GGDEF_dom"/>
</dbReference>
<keyword evidence="2" id="KW-0732">Signal</keyword>
<evidence type="ECO:0000256" key="1">
    <source>
        <dbReference type="SAM" id="Phobius"/>
    </source>
</evidence>
<feature type="transmembrane region" description="Helical" evidence="1">
    <location>
        <begin position="272"/>
        <end position="288"/>
    </location>
</feature>
<feature type="transmembrane region" description="Helical" evidence="1">
    <location>
        <begin position="205"/>
        <end position="227"/>
    </location>
</feature>
<dbReference type="Gene3D" id="3.30.70.270">
    <property type="match status" value="1"/>
</dbReference>
<feature type="domain" description="GGDEF" evidence="5">
    <location>
        <begin position="551"/>
        <end position="682"/>
    </location>
</feature>
<name>A0A8B2NIY0_9HYPH</name>
<dbReference type="Pfam" id="PF08447">
    <property type="entry name" value="PAS_3"/>
    <property type="match status" value="1"/>
</dbReference>
<dbReference type="NCBIfam" id="TIGR00229">
    <property type="entry name" value="sensory_box"/>
    <property type="match status" value="1"/>
</dbReference>
<feature type="domain" description="PAC" evidence="3">
    <location>
        <begin position="466"/>
        <end position="518"/>
    </location>
</feature>
<dbReference type="InterPro" id="IPR052155">
    <property type="entry name" value="Biofilm_reg_signaling"/>
</dbReference>
<dbReference type="PANTHER" id="PTHR44757:SF2">
    <property type="entry name" value="BIOFILM ARCHITECTURE MAINTENANCE PROTEIN MBAA"/>
    <property type="match status" value="1"/>
</dbReference>
<dbReference type="PROSITE" id="PS50887">
    <property type="entry name" value="GGDEF"/>
    <property type="match status" value="1"/>
</dbReference>
<comment type="caution">
    <text evidence="6">The sequence shown here is derived from an EMBL/GenBank/DDBJ whole genome shotgun (WGS) entry which is preliminary data.</text>
</comment>
<dbReference type="InterPro" id="IPR001610">
    <property type="entry name" value="PAC"/>
</dbReference>
<dbReference type="InterPro" id="IPR035919">
    <property type="entry name" value="EAL_sf"/>
</dbReference>
<keyword evidence="1" id="KW-0472">Membrane</keyword>
<proteinExistence type="predicted"/>
<dbReference type="InterPro" id="IPR000700">
    <property type="entry name" value="PAS-assoc_C"/>
</dbReference>
<evidence type="ECO:0000259" key="5">
    <source>
        <dbReference type="PROSITE" id="PS50887"/>
    </source>
</evidence>
<dbReference type="InterPro" id="IPR043128">
    <property type="entry name" value="Rev_trsase/Diguanyl_cyclase"/>
</dbReference>
<evidence type="ECO:0000313" key="6">
    <source>
        <dbReference type="EMBL" id="RAH99494.1"/>
    </source>
</evidence>
<dbReference type="InterPro" id="IPR035965">
    <property type="entry name" value="PAS-like_dom_sf"/>
</dbReference>
<dbReference type="SUPFAM" id="SSF55073">
    <property type="entry name" value="Nucleotide cyclase"/>
    <property type="match status" value="1"/>
</dbReference>
<dbReference type="SMART" id="SM00052">
    <property type="entry name" value="EAL"/>
    <property type="match status" value="1"/>
</dbReference>
<dbReference type="InterPro" id="IPR001633">
    <property type="entry name" value="EAL_dom"/>
</dbReference>
<dbReference type="Pfam" id="PF00563">
    <property type="entry name" value="EAL"/>
    <property type="match status" value="1"/>
</dbReference>
<gene>
    <name evidence="6" type="ORF">DLJ53_23570</name>
</gene>
<keyword evidence="1" id="KW-0812">Transmembrane</keyword>
<evidence type="ECO:0000259" key="3">
    <source>
        <dbReference type="PROSITE" id="PS50113"/>
    </source>
</evidence>
<dbReference type="SMART" id="SM00091">
    <property type="entry name" value="PAS"/>
    <property type="match status" value="1"/>
</dbReference>
<dbReference type="Pfam" id="PF00990">
    <property type="entry name" value="GGDEF"/>
    <property type="match status" value="1"/>
</dbReference>
<dbReference type="CDD" id="cd00130">
    <property type="entry name" value="PAS"/>
    <property type="match status" value="1"/>
</dbReference>
<organism evidence="6 7">
    <name type="scientific">Acuticoccus sediminis</name>
    <dbReference type="NCBI Taxonomy" id="2184697"/>
    <lineage>
        <taxon>Bacteria</taxon>
        <taxon>Pseudomonadati</taxon>
        <taxon>Pseudomonadota</taxon>
        <taxon>Alphaproteobacteria</taxon>
        <taxon>Hyphomicrobiales</taxon>
        <taxon>Amorphaceae</taxon>
        <taxon>Acuticoccus</taxon>
    </lineage>
</organism>
<dbReference type="PROSITE" id="PS50883">
    <property type="entry name" value="EAL"/>
    <property type="match status" value="1"/>
</dbReference>
<dbReference type="InterPro" id="IPR000014">
    <property type="entry name" value="PAS"/>
</dbReference>
<evidence type="ECO:0000256" key="2">
    <source>
        <dbReference type="SAM" id="SignalP"/>
    </source>
</evidence>
<feature type="domain" description="EAL" evidence="4">
    <location>
        <begin position="691"/>
        <end position="944"/>
    </location>
</feature>
<dbReference type="InterPro" id="IPR013655">
    <property type="entry name" value="PAS_fold_3"/>
</dbReference>
<protein>
    <submittedName>
        <fullName evidence="6">Sensor domain-containing phosphodiesterase</fullName>
    </submittedName>
</protein>
<feature type="chain" id="PRO_5033024777" evidence="2">
    <location>
        <begin position="20"/>
        <end position="947"/>
    </location>
</feature>
<dbReference type="SMART" id="SM00267">
    <property type="entry name" value="GGDEF"/>
    <property type="match status" value="1"/>
</dbReference>
<feature type="transmembrane region" description="Helical" evidence="1">
    <location>
        <begin position="353"/>
        <end position="373"/>
    </location>
</feature>
<dbReference type="SUPFAM" id="SSF141868">
    <property type="entry name" value="EAL domain-like"/>
    <property type="match status" value="1"/>
</dbReference>
<dbReference type="EMBL" id="QHHQ01000005">
    <property type="protein sequence ID" value="RAH99494.1"/>
    <property type="molecule type" value="Genomic_DNA"/>
</dbReference>
<feature type="transmembrane region" description="Helical" evidence="1">
    <location>
        <begin position="177"/>
        <end position="198"/>
    </location>
</feature>
<reference evidence="6 7" key="1">
    <citation type="submission" date="2018-05" db="EMBL/GenBank/DDBJ databases">
        <title>Acuticoccus sediminis sp. nov., isolated from deep-sea sediment of Indian Ocean.</title>
        <authorList>
            <person name="Liu X."/>
            <person name="Lai Q."/>
            <person name="Du Y."/>
            <person name="Sun F."/>
            <person name="Zhang X."/>
            <person name="Wang S."/>
            <person name="Shao Z."/>
        </authorList>
    </citation>
    <scope>NUCLEOTIDE SEQUENCE [LARGE SCALE GENOMIC DNA]</scope>
    <source>
        <strain evidence="6 7">PTG4-2</strain>
    </source>
</reference>
<evidence type="ECO:0000313" key="7">
    <source>
        <dbReference type="Proteomes" id="UP000249590"/>
    </source>
</evidence>
<dbReference type="RefSeq" id="WP_111349751.1">
    <property type="nucleotide sequence ID" value="NZ_QHHQ01000005.1"/>
</dbReference>
<dbReference type="SUPFAM" id="SSF55785">
    <property type="entry name" value="PYP-like sensor domain (PAS domain)"/>
    <property type="match status" value="1"/>
</dbReference>
<sequence>MMRWLLAALMTLVSVNAHAVEAVPVSNNAPVTDLRPFAEIYLDEPDRLQVSTAPDINGVVQRIEVTPTHEGTRHWAVIGLQNPGDEQLDRLLVAQHHRLAGSGVVHPDLGSVRIVGITPSEGFPPQRVPSTEADVFLITLDPGATVTFVLELGDDNLPMLRLWEPNAYRDSQNAYTLFKGIIVGIAGLMALFFLAMFVIKGTMMFAASAVLAWVGFGYVLIDFAFLADIVATRLASETALRAFSEAMLVISLAAFVLSYLQIARWRLRQTSLLLAFLPLTAVAGWLSFQTPELVAQISRQALPVVALLGLFSIIVAAIRGNERAVMILPTWVLLIGWIVAAGLTVVGDISNDFVQPALNGGLVLLVLLIGFTVMQHAFAGTTIAPALAKNVERDVLALAGAGDIVWDWDLQRDHITCGAEAERLLGLDRGALQGPPQDWFPALHPQDRDRFRAVLEATTERRRGRINDLFRFRGQDGHFRWFRLRARPVIGTDGEIIRCVGTLTDQTEAKTVEERLLHDSVYDNLTGLPNQALFLDRIEMARAWSNEQTAQRLFVCVVNPDNFAEINDQYGQSVGDSVLLTMARRLGRILRRHDSVARLSGDSFGLLVYSDPNKLEELSERVRQAMGAPIPFADEEIVVICSLGIAGIDLKAENAAEILDNAELALRRAKRQGGDRAEVFDPLMRRLNMSGRSLARDLKRAIAEDRVKLQFRPVQDFESGKVTGYEAVPTWQHPLQGPLSWSELLEVASHENMALQMALATLDRCAQTLGEWRSSGNPLTLMVTLPIAEAFRSELVGDIKTIIARARLEPGTLQIGVPERIVTDNPEFCVQLVTRLRDVGASVWLVDFARRTSAPTVLSRLSIDGVRFDEGLTAHVGERPRTDKLAEAMFGVAGALGAKVMVAGVETDAQAAKLKALGANFGVGPAFGRAVTSLGKSKKLQTQQAAE</sequence>
<dbReference type="OrthoDB" id="9814202at2"/>
<dbReference type="Proteomes" id="UP000249590">
    <property type="component" value="Unassembled WGS sequence"/>
</dbReference>
<feature type="transmembrane region" description="Helical" evidence="1">
    <location>
        <begin position="325"/>
        <end position="347"/>
    </location>
</feature>
<dbReference type="CDD" id="cd01949">
    <property type="entry name" value="GGDEF"/>
    <property type="match status" value="1"/>
</dbReference>
<accession>A0A8B2NIY0</accession>
<dbReference type="CDD" id="cd01948">
    <property type="entry name" value="EAL"/>
    <property type="match status" value="1"/>
</dbReference>
<feature type="signal peptide" evidence="2">
    <location>
        <begin position="1"/>
        <end position="19"/>
    </location>
</feature>
<feature type="transmembrane region" description="Helical" evidence="1">
    <location>
        <begin position="239"/>
        <end position="260"/>
    </location>
</feature>
<dbReference type="InterPro" id="IPR029787">
    <property type="entry name" value="Nucleotide_cyclase"/>
</dbReference>
<dbReference type="AlphaFoldDB" id="A0A8B2NIY0"/>
<dbReference type="SMART" id="SM00086">
    <property type="entry name" value="PAC"/>
    <property type="match status" value="1"/>
</dbReference>